<dbReference type="RefSeq" id="WP_261593005.1">
    <property type="nucleotide sequence ID" value="NZ_CAMAPD010000007.1"/>
</dbReference>
<keyword evidence="2 4" id="KW-0560">Oxidoreductase</keyword>
<organism evidence="4 5">
    <name type="scientific">Pseudoalteromonas holothuriae</name>
    <dbReference type="NCBI Taxonomy" id="2963714"/>
    <lineage>
        <taxon>Bacteria</taxon>
        <taxon>Pseudomonadati</taxon>
        <taxon>Pseudomonadota</taxon>
        <taxon>Gammaproteobacteria</taxon>
        <taxon>Alteromonadales</taxon>
        <taxon>Pseudoalteromonadaceae</taxon>
        <taxon>Pseudoalteromonas</taxon>
    </lineage>
</organism>
<evidence type="ECO:0000313" key="5">
    <source>
        <dbReference type="Proteomes" id="UP001152485"/>
    </source>
</evidence>
<dbReference type="PANTHER" id="PTHR48106:SF18">
    <property type="entry name" value="QUINONE OXIDOREDUCTASE PIG3"/>
    <property type="match status" value="1"/>
</dbReference>
<name>A0ABN8UKT1_9GAMM</name>
<dbReference type="CDD" id="cd05276">
    <property type="entry name" value="p53_inducible_oxidoreductase"/>
    <property type="match status" value="1"/>
</dbReference>
<feature type="domain" description="Enoyl reductase (ER)" evidence="3">
    <location>
        <begin position="19"/>
        <end position="327"/>
    </location>
</feature>
<accession>A0ABN8UKT1</accession>
<dbReference type="InterPro" id="IPR013154">
    <property type="entry name" value="ADH-like_N"/>
</dbReference>
<dbReference type="InterPro" id="IPR020843">
    <property type="entry name" value="ER"/>
</dbReference>
<gene>
    <name evidence="4" type="primary">tdh_2</name>
    <name evidence="4" type="ORF">PSECIP111951_01847</name>
</gene>
<evidence type="ECO:0000256" key="2">
    <source>
        <dbReference type="ARBA" id="ARBA00023002"/>
    </source>
</evidence>
<evidence type="ECO:0000313" key="4">
    <source>
        <dbReference type="EMBL" id="CAH9058295.1"/>
    </source>
</evidence>
<dbReference type="SUPFAM" id="SSF51735">
    <property type="entry name" value="NAD(P)-binding Rossmann-fold domains"/>
    <property type="match status" value="1"/>
</dbReference>
<proteinExistence type="predicted"/>
<dbReference type="Proteomes" id="UP001152485">
    <property type="component" value="Unassembled WGS sequence"/>
</dbReference>
<dbReference type="Gene3D" id="3.40.50.720">
    <property type="entry name" value="NAD(P)-binding Rossmann-like Domain"/>
    <property type="match status" value="1"/>
</dbReference>
<evidence type="ECO:0000256" key="1">
    <source>
        <dbReference type="ARBA" id="ARBA00022857"/>
    </source>
</evidence>
<dbReference type="EMBL" id="CAMAPD010000007">
    <property type="protein sequence ID" value="CAH9058295.1"/>
    <property type="molecule type" value="Genomic_DNA"/>
</dbReference>
<dbReference type="NCBIfam" id="TIGR02824">
    <property type="entry name" value="quinone_pig3"/>
    <property type="match status" value="1"/>
</dbReference>
<dbReference type="InterPro" id="IPR013149">
    <property type="entry name" value="ADH-like_C"/>
</dbReference>
<keyword evidence="1" id="KW-0521">NADP</keyword>
<dbReference type="EC" id="1.1.1.103" evidence="4"/>
<protein>
    <submittedName>
        <fullName evidence="4">L-threonine 3-dehydrogenase</fullName>
        <ecNumber evidence="4">1.1.1.103</ecNumber>
    </submittedName>
</protein>
<dbReference type="Gene3D" id="3.90.180.10">
    <property type="entry name" value="Medium-chain alcohol dehydrogenases, catalytic domain"/>
    <property type="match status" value="1"/>
</dbReference>
<reference evidence="4 5" key="1">
    <citation type="submission" date="2022-07" db="EMBL/GenBank/DDBJ databases">
        <authorList>
            <person name="Criscuolo A."/>
        </authorList>
    </citation>
    <scope>NUCLEOTIDE SEQUENCE [LARGE SCALE GENOMIC DNA]</scope>
    <source>
        <strain evidence="5">CIP 111951</strain>
    </source>
</reference>
<dbReference type="GO" id="GO:0008743">
    <property type="term" value="F:L-threonine 3-dehydrogenase activity"/>
    <property type="evidence" value="ECO:0007669"/>
    <property type="project" value="UniProtKB-EC"/>
</dbReference>
<dbReference type="Pfam" id="PF08240">
    <property type="entry name" value="ADH_N"/>
    <property type="match status" value="1"/>
</dbReference>
<dbReference type="Pfam" id="PF00107">
    <property type="entry name" value="ADH_zinc_N"/>
    <property type="match status" value="1"/>
</dbReference>
<sequence length="330" mass="36173">MGKSKQLKLMNYINYADNGVLTIEKAAMPQPKSHEVLIKVAALGVNRADLLQKQGKYPPPEHDSLILGLEAAGIVVECAAPLQSQWFNKRVFGLTQGGAYAEYVCIDAQQLMLIPDEVSFEAAASFAEVYLTAFDAIVRTGQLYADDVLLVHGGASGVGSAAIRLGKALGAYVIATQSSEIKCQYAKQLGADLVINYNEHCFSQVMKSRGLYANVIIDPISGEYVDKNIKVAAMDCHCIVLAMLGGRYSELDMAKVLSKRVHLHGSTLRNRALEYKRQLVADFISRFGTQLFTETMRIPIHKSFAFSEIEQAHAMLHNNENMGKVIVSIS</sequence>
<dbReference type="InterPro" id="IPR011032">
    <property type="entry name" value="GroES-like_sf"/>
</dbReference>
<evidence type="ECO:0000259" key="3">
    <source>
        <dbReference type="SMART" id="SM00829"/>
    </source>
</evidence>
<comment type="caution">
    <text evidence="4">The sequence shown here is derived from an EMBL/GenBank/DDBJ whole genome shotgun (WGS) entry which is preliminary data.</text>
</comment>
<dbReference type="SMART" id="SM00829">
    <property type="entry name" value="PKS_ER"/>
    <property type="match status" value="1"/>
</dbReference>
<dbReference type="SUPFAM" id="SSF50129">
    <property type="entry name" value="GroES-like"/>
    <property type="match status" value="1"/>
</dbReference>
<dbReference type="PANTHER" id="PTHR48106">
    <property type="entry name" value="QUINONE OXIDOREDUCTASE PIG3-RELATED"/>
    <property type="match status" value="1"/>
</dbReference>
<dbReference type="InterPro" id="IPR036291">
    <property type="entry name" value="NAD(P)-bd_dom_sf"/>
</dbReference>
<dbReference type="InterPro" id="IPR014189">
    <property type="entry name" value="Quinone_OxRdtase_PIG3"/>
</dbReference>